<evidence type="ECO:0000313" key="4">
    <source>
        <dbReference type="EMBL" id="MEW2362777.1"/>
    </source>
</evidence>
<dbReference type="PRINTS" id="PR00359">
    <property type="entry name" value="BP450"/>
</dbReference>
<dbReference type="EMBL" id="JBEYRS010000004">
    <property type="protein sequence ID" value="MEW2362777.1"/>
    <property type="molecule type" value="Genomic_DNA"/>
</dbReference>
<dbReference type="InterPro" id="IPR017972">
    <property type="entry name" value="Cyt_P450_CS"/>
</dbReference>
<keyword evidence="2" id="KW-0408">Iron</keyword>
<dbReference type="InterPro" id="IPR002397">
    <property type="entry name" value="Cyt_P450_B"/>
</dbReference>
<feature type="region of interest" description="Disordered" evidence="3">
    <location>
        <begin position="235"/>
        <end position="273"/>
    </location>
</feature>
<keyword evidence="2" id="KW-0479">Metal-binding</keyword>
<keyword evidence="2" id="KW-0560">Oxidoreductase</keyword>
<dbReference type="PANTHER" id="PTHR46696:SF1">
    <property type="entry name" value="CYTOCHROME P450 YJIB-RELATED"/>
    <property type="match status" value="1"/>
</dbReference>
<dbReference type="Gene3D" id="1.10.630.10">
    <property type="entry name" value="Cytochrome P450"/>
    <property type="match status" value="1"/>
</dbReference>
<keyword evidence="5" id="KW-1185">Reference proteome</keyword>
<evidence type="ECO:0000313" key="5">
    <source>
        <dbReference type="Proteomes" id="UP001553843"/>
    </source>
</evidence>
<dbReference type="PROSITE" id="PS00086">
    <property type="entry name" value="CYTOCHROME_P450"/>
    <property type="match status" value="1"/>
</dbReference>
<accession>A0ABV3LWQ2</accession>
<evidence type="ECO:0000256" key="1">
    <source>
        <dbReference type="ARBA" id="ARBA00010617"/>
    </source>
</evidence>
<feature type="compositionally biased region" description="Low complexity" evidence="3">
    <location>
        <begin position="236"/>
        <end position="257"/>
    </location>
</feature>
<dbReference type="InterPro" id="IPR001128">
    <property type="entry name" value="Cyt_P450"/>
</dbReference>
<dbReference type="RefSeq" id="WP_359777861.1">
    <property type="nucleotide sequence ID" value="NZ_JBEYRR010000004.1"/>
</dbReference>
<evidence type="ECO:0000256" key="2">
    <source>
        <dbReference type="RuleBase" id="RU000461"/>
    </source>
</evidence>
<reference evidence="4 5" key="1">
    <citation type="submission" date="2024-06" db="EMBL/GenBank/DDBJ databases">
        <title>The Natural Products Discovery Center: Release of the First 8490 Sequenced Strains for Exploring Actinobacteria Biosynthetic Diversity.</title>
        <authorList>
            <person name="Kalkreuter E."/>
            <person name="Kautsar S.A."/>
            <person name="Yang D."/>
            <person name="Bader C.D."/>
            <person name="Teijaro C.N."/>
            <person name="Fluegel L."/>
            <person name="Davis C.M."/>
            <person name="Simpson J.R."/>
            <person name="Lauterbach L."/>
            <person name="Steele A.D."/>
            <person name="Gui C."/>
            <person name="Meng S."/>
            <person name="Li G."/>
            <person name="Viehrig K."/>
            <person name="Ye F."/>
            <person name="Su P."/>
            <person name="Kiefer A.F."/>
            <person name="Nichols A."/>
            <person name="Cepeda A.J."/>
            <person name="Yan W."/>
            <person name="Fan B."/>
            <person name="Jiang Y."/>
            <person name="Adhikari A."/>
            <person name="Zheng C.-J."/>
            <person name="Schuster L."/>
            <person name="Cowan T.M."/>
            <person name="Smanski M.J."/>
            <person name="Chevrette M.G."/>
            <person name="De Carvalho L.P.S."/>
            <person name="Shen B."/>
        </authorList>
    </citation>
    <scope>NUCLEOTIDE SEQUENCE [LARGE SCALE GENOMIC DNA]</scope>
    <source>
        <strain evidence="4 5">NPDC047833</strain>
    </source>
</reference>
<dbReference type="SUPFAM" id="SSF48264">
    <property type="entry name" value="Cytochrome P450"/>
    <property type="match status" value="1"/>
</dbReference>
<dbReference type="PANTHER" id="PTHR46696">
    <property type="entry name" value="P450, PUTATIVE (EUROFUNG)-RELATED"/>
    <property type="match status" value="1"/>
</dbReference>
<protein>
    <submittedName>
        <fullName evidence="4">Cytochrome P450</fullName>
    </submittedName>
</protein>
<keyword evidence="2" id="KW-0503">Monooxygenase</keyword>
<keyword evidence="2" id="KW-0349">Heme</keyword>
<comment type="similarity">
    <text evidence="1 2">Belongs to the cytochrome P450 family.</text>
</comment>
<sequence length="447" mass="49144">MTPPPAPFDPSEVFTPAAPEFVADPYPAYGRLRAAGRAHYNEPTDQWLIPHHADVSALLRDRRLGRTYLHRFTHEEFGRPAPPPEHEPFHVLNDNGMLDLEPPTHTRIRRLVAKAFTPRTAERLRAYVEELADGLARDLVADGGGDLVARVAEPLPVAVIAQMLGIPESDRPLLRPWSAAICGMYELRPSEETAARAVTASLEFSAYLRELIAARRDKPGDDLISGLIAATDDGQSEQSVQSVQSVQSGPSVQSAQSRRTVQPAQPAQPGRSLSEQEMISTCVLLLNAGHEATVNATVNGWYALLRHPDQLAALRADPERLVPTAVEELLRYDTPLQLFERWVLDDIEIDGTVIPRGSELALLFGSANHDPAAFTRPGELDLARRDNPHISFGAGIHYCIGAPLARIELVASMRALLRRAPALRLAAEPRRAPGFVIRGFQELRVEV</sequence>
<dbReference type="CDD" id="cd20625">
    <property type="entry name" value="CYP164-like"/>
    <property type="match status" value="1"/>
</dbReference>
<name>A0ABV3LWQ2_9ACTN</name>
<feature type="compositionally biased region" description="Polar residues" evidence="3">
    <location>
        <begin position="258"/>
        <end position="273"/>
    </location>
</feature>
<proteinExistence type="inferred from homology"/>
<dbReference type="Pfam" id="PF00067">
    <property type="entry name" value="p450"/>
    <property type="match status" value="1"/>
</dbReference>
<comment type="caution">
    <text evidence="4">The sequence shown here is derived from an EMBL/GenBank/DDBJ whole genome shotgun (WGS) entry which is preliminary data.</text>
</comment>
<evidence type="ECO:0000256" key="3">
    <source>
        <dbReference type="SAM" id="MobiDB-lite"/>
    </source>
</evidence>
<dbReference type="Proteomes" id="UP001553843">
    <property type="component" value="Unassembled WGS sequence"/>
</dbReference>
<organism evidence="4 5">
    <name type="scientific">Streptomyces huasconensis</name>
    <dbReference type="NCBI Taxonomy" id="1854574"/>
    <lineage>
        <taxon>Bacteria</taxon>
        <taxon>Bacillati</taxon>
        <taxon>Actinomycetota</taxon>
        <taxon>Actinomycetes</taxon>
        <taxon>Kitasatosporales</taxon>
        <taxon>Streptomycetaceae</taxon>
        <taxon>Streptomyces</taxon>
    </lineage>
</organism>
<dbReference type="InterPro" id="IPR036396">
    <property type="entry name" value="Cyt_P450_sf"/>
</dbReference>
<gene>
    <name evidence="4" type="ORF">AB0887_12585</name>
</gene>